<feature type="compositionally biased region" description="Basic residues" evidence="4">
    <location>
        <begin position="1"/>
        <end position="12"/>
    </location>
</feature>
<evidence type="ECO:0000256" key="3">
    <source>
        <dbReference type="ARBA" id="ARBA00023274"/>
    </source>
</evidence>
<evidence type="ECO:0000256" key="1">
    <source>
        <dbReference type="ARBA" id="ARBA00010808"/>
    </source>
</evidence>
<dbReference type="Pfam" id="PF01198">
    <property type="entry name" value="Ribosomal_L31e"/>
    <property type="match status" value="1"/>
</dbReference>
<dbReference type="GeneID" id="128314419"/>
<dbReference type="SUPFAM" id="SSF54575">
    <property type="entry name" value="Ribosomal protein L31e"/>
    <property type="match status" value="1"/>
</dbReference>
<feature type="region of interest" description="Disordered" evidence="4">
    <location>
        <begin position="1"/>
        <end position="24"/>
    </location>
</feature>
<keyword evidence="5" id="KW-1185">Reference proteome</keyword>
<feature type="compositionally biased region" description="Basic and acidic residues" evidence="4">
    <location>
        <begin position="15"/>
        <end position="24"/>
    </location>
</feature>
<evidence type="ECO:0000313" key="6">
    <source>
        <dbReference type="RefSeq" id="XP_053072706.1"/>
    </source>
</evidence>
<keyword evidence="2" id="KW-0689">Ribosomal protein</keyword>
<comment type="similarity">
    <text evidence="1">Belongs to the eukaryotic ribosomal protein eL31 family.</text>
</comment>
<protein>
    <submittedName>
        <fullName evidence="6">60S ribosomal protein L31-like</fullName>
    </submittedName>
</protein>
<sequence>MALARKGGKKISHPSVKEAVTREHTVNTHKHIQGMCFRKHATRAFKEIQKSAMKEKGTPYVHFDTRLSKAVWAKGGSKISCHIQVQLSRKYNEDEESPNKLYTLIIYMPVTTFKVYRPLMWMRTNH</sequence>
<organism evidence="5 6">
    <name type="scientific">Acinonyx jubatus</name>
    <name type="common">Cheetah</name>
    <dbReference type="NCBI Taxonomy" id="32536"/>
    <lineage>
        <taxon>Eukaryota</taxon>
        <taxon>Metazoa</taxon>
        <taxon>Chordata</taxon>
        <taxon>Craniata</taxon>
        <taxon>Vertebrata</taxon>
        <taxon>Euteleostomi</taxon>
        <taxon>Mammalia</taxon>
        <taxon>Eutheria</taxon>
        <taxon>Laurasiatheria</taxon>
        <taxon>Carnivora</taxon>
        <taxon>Feliformia</taxon>
        <taxon>Felidae</taxon>
        <taxon>Felinae</taxon>
        <taxon>Acinonyx</taxon>
    </lineage>
</organism>
<dbReference type="PANTHER" id="PTHR10956">
    <property type="entry name" value="60S RIBOSOMAL PROTEIN L31"/>
    <property type="match status" value="1"/>
</dbReference>
<keyword evidence="3" id="KW-0687">Ribonucleoprotein</keyword>
<dbReference type="PANTHER" id="PTHR10956:SF0">
    <property type="entry name" value="60S RIBOSOMAL PROTEIN L31"/>
    <property type="match status" value="1"/>
</dbReference>
<proteinExistence type="inferred from homology"/>
<dbReference type="SMART" id="SM01380">
    <property type="entry name" value="Ribosomal_L31e"/>
    <property type="match status" value="1"/>
</dbReference>
<dbReference type="RefSeq" id="XP_053072706.1">
    <property type="nucleotide sequence ID" value="XM_053216731.1"/>
</dbReference>
<evidence type="ECO:0000313" key="5">
    <source>
        <dbReference type="Proteomes" id="UP001652583"/>
    </source>
</evidence>
<evidence type="ECO:0000256" key="4">
    <source>
        <dbReference type="SAM" id="MobiDB-lite"/>
    </source>
</evidence>
<dbReference type="Gene3D" id="3.10.440.10">
    <property type="match status" value="1"/>
</dbReference>
<dbReference type="Proteomes" id="UP001652583">
    <property type="component" value="Chromosome B1"/>
</dbReference>
<gene>
    <name evidence="6" type="primary">LOC128314419</name>
</gene>
<name>A0ABM3PLZ9_ACIJB</name>
<dbReference type="InterPro" id="IPR023621">
    <property type="entry name" value="Ribosomal_eL31_dom_sf"/>
</dbReference>
<evidence type="ECO:0000256" key="2">
    <source>
        <dbReference type="ARBA" id="ARBA00022980"/>
    </source>
</evidence>
<dbReference type="InterPro" id="IPR000054">
    <property type="entry name" value="Ribosomal_eL31"/>
</dbReference>
<accession>A0ABM3PLZ9</accession>
<reference evidence="6" key="1">
    <citation type="submission" date="2025-08" db="UniProtKB">
        <authorList>
            <consortium name="RefSeq"/>
        </authorList>
    </citation>
    <scope>IDENTIFICATION</scope>
    <source>
        <tissue evidence="6">Blood</tissue>
    </source>
</reference>